<dbReference type="OrthoDB" id="5984008at2759"/>
<evidence type="ECO:0000313" key="18">
    <source>
        <dbReference type="Proteomes" id="UP000507470"/>
    </source>
</evidence>
<keyword evidence="4 14" id="KW-1133">Transmembrane helix</keyword>
<evidence type="ECO:0000256" key="9">
    <source>
        <dbReference type="ARBA" id="ARBA00023180"/>
    </source>
</evidence>
<evidence type="ECO:0000256" key="1">
    <source>
        <dbReference type="ARBA" id="ARBA00004141"/>
    </source>
</evidence>
<dbReference type="Gene3D" id="3.40.50.2300">
    <property type="match status" value="2"/>
</dbReference>
<feature type="domain" description="Ionotropic glutamate receptor L-glutamate and glycine-binding" evidence="16">
    <location>
        <begin position="423"/>
        <end position="490"/>
    </location>
</feature>
<keyword evidence="6" id="KW-0406">Ion transport</keyword>
<evidence type="ECO:0000259" key="16">
    <source>
        <dbReference type="SMART" id="SM00918"/>
    </source>
</evidence>
<keyword evidence="11" id="KW-1071">Ligand-gated ion channel</keyword>
<proteinExistence type="predicted"/>
<evidence type="ECO:0000256" key="7">
    <source>
        <dbReference type="ARBA" id="ARBA00023136"/>
    </source>
</evidence>
<evidence type="ECO:0000256" key="14">
    <source>
        <dbReference type="SAM" id="Phobius"/>
    </source>
</evidence>
<keyword evidence="12" id="KW-0407">Ion channel</keyword>
<dbReference type="InterPro" id="IPR028082">
    <property type="entry name" value="Peripla_BP_I"/>
</dbReference>
<keyword evidence="10" id="KW-0628">Postsynaptic cell membrane</keyword>
<keyword evidence="18" id="KW-1185">Reference proteome</keyword>
<evidence type="ECO:0000256" key="4">
    <source>
        <dbReference type="ARBA" id="ARBA00022989"/>
    </source>
</evidence>
<feature type="transmembrane region" description="Helical" evidence="14">
    <location>
        <begin position="901"/>
        <end position="924"/>
    </location>
</feature>
<evidence type="ECO:0000313" key="17">
    <source>
        <dbReference type="EMBL" id="CAC5374410.1"/>
    </source>
</evidence>
<dbReference type="PANTHER" id="PTHR18966">
    <property type="entry name" value="IONOTROPIC GLUTAMATE RECEPTOR"/>
    <property type="match status" value="1"/>
</dbReference>
<evidence type="ECO:0000256" key="13">
    <source>
        <dbReference type="ARBA" id="ARBA00034100"/>
    </source>
</evidence>
<dbReference type="Proteomes" id="UP000507470">
    <property type="component" value="Unassembled WGS sequence"/>
</dbReference>
<keyword evidence="5" id="KW-0770">Synapse</keyword>
<evidence type="ECO:0000256" key="6">
    <source>
        <dbReference type="ARBA" id="ARBA00023065"/>
    </source>
</evidence>
<gene>
    <name evidence="17" type="ORF">MCOR_11812</name>
</gene>
<keyword evidence="7 14" id="KW-0472">Membrane</keyword>
<dbReference type="FunFam" id="1.10.287.70:FF:000143">
    <property type="entry name" value="Probable glutamate receptor"/>
    <property type="match status" value="1"/>
</dbReference>
<feature type="transmembrane region" description="Helical" evidence="14">
    <location>
        <begin position="655"/>
        <end position="675"/>
    </location>
</feature>
<dbReference type="InterPro" id="IPR001828">
    <property type="entry name" value="ANF_lig-bd_rcpt"/>
</dbReference>
<dbReference type="FunFam" id="3.40.190.10:FF:000024">
    <property type="entry name" value="Glutamate receptor, ionotropic, delta 1"/>
    <property type="match status" value="2"/>
</dbReference>
<dbReference type="SMART" id="SM00918">
    <property type="entry name" value="Lig_chan-Glu_bd"/>
    <property type="match status" value="2"/>
</dbReference>
<comment type="subcellular location">
    <subcellularLocation>
        <location evidence="1">Membrane</location>
        <topology evidence="1">Multi-pass membrane protein</topology>
    </subcellularLocation>
    <subcellularLocation>
        <location evidence="13">Postsynaptic cell membrane</location>
    </subcellularLocation>
</comment>
<evidence type="ECO:0000256" key="3">
    <source>
        <dbReference type="ARBA" id="ARBA00022692"/>
    </source>
</evidence>
<dbReference type="Gene3D" id="3.40.190.10">
    <property type="entry name" value="Periplasmic binding protein-like II"/>
    <property type="match status" value="3"/>
</dbReference>
<evidence type="ECO:0000256" key="12">
    <source>
        <dbReference type="ARBA" id="ARBA00023303"/>
    </source>
</evidence>
<dbReference type="Pfam" id="PF10613">
    <property type="entry name" value="Lig_chan-Glu_bd"/>
    <property type="match status" value="2"/>
</dbReference>
<dbReference type="SUPFAM" id="SSF53850">
    <property type="entry name" value="Periplasmic binding protein-like II"/>
    <property type="match status" value="2"/>
</dbReference>
<accession>A0A6J8AVM9</accession>
<name>A0A6J8AVM9_MYTCO</name>
<dbReference type="InterPro" id="IPR015683">
    <property type="entry name" value="Ionotropic_Glu_rcpt"/>
</dbReference>
<dbReference type="InterPro" id="IPR019594">
    <property type="entry name" value="Glu/Gly-bd"/>
</dbReference>
<evidence type="ECO:0000256" key="8">
    <source>
        <dbReference type="ARBA" id="ARBA00023170"/>
    </source>
</evidence>
<evidence type="ECO:0000259" key="15">
    <source>
        <dbReference type="SMART" id="SM00079"/>
    </source>
</evidence>
<dbReference type="AlphaFoldDB" id="A0A6J8AVM9"/>
<dbReference type="SMART" id="SM00079">
    <property type="entry name" value="PBPe"/>
    <property type="match status" value="1"/>
</dbReference>
<keyword evidence="8 17" id="KW-0675">Receptor</keyword>
<keyword evidence="9" id="KW-0325">Glycoprotein</keyword>
<keyword evidence="3 14" id="KW-0812">Transmembrane</keyword>
<dbReference type="GO" id="GO:0015276">
    <property type="term" value="F:ligand-gated monoatomic ion channel activity"/>
    <property type="evidence" value="ECO:0007669"/>
    <property type="project" value="InterPro"/>
</dbReference>
<evidence type="ECO:0000256" key="2">
    <source>
        <dbReference type="ARBA" id="ARBA00022448"/>
    </source>
</evidence>
<dbReference type="Pfam" id="PF00060">
    <property type="entry name" value="Lig_chan"/>
    <property type="match status" value="1"/>
</dbReference>
<dbReference type="Pfam" id="PF01094">
    <property type="entry name" value="ANF_receptor"/>
    <property type="match status" value="1"/>
</dbReference>
<feature type="domain" description="Ionotropic glutamate receptor C-terminal" evidence="15">
    <location>
        <begin position="522"/>
        <end position="879"/>
    </location>
</feature>
<dbReference type="GO" id="GO:0045211">
    <property type="term" value="C:postsynaptic membrane"/>
    <property type="evidence" value="ECO:0007669"/>
    <property type="project" value="UniProtKB-SubCell"/>
</dbReference>
<reference evidence="17 18" key="1">
    <citation type="submission" date="2020-06" db="EMBL/GenBank/DDBJ databases">
        <authorList>
            <person name="Li R."/>
            <person name="Bekaert M."/>
        </authorList>
    </citation>
    <scope>NUCLEOTIDE SEQUENCE [LARGE SCALE GENOMIC DNA]</scope>
    <source>
        <strain evidence="18">wild</strain>
    </source>
</reference>
<feature type="domain" description="Ionotropic glutamate receptor L-glutamate and glycine-binding" evidence="16">
    <location>
        <begin position="534"/>
        <end position="601"/>
    </location>
</feature>
<evidence type="ECO:0000256" key="11">
    <source>
        <dbReference type="ARBA" id="ARBA00023286"/>
    </source>
</evidence>
<keyword evidence="2" id="KW-0813">Transport</keyword>
<protein>
    <submittedName>
        <fullName evidence="17">Glutamate receptor ionotropic, kainate 1,Glutamate receptor ionotropic, kainate 2</fullName>
    </submittedName>
</protein>
<sequence>MYLYFCISGIIHDQCSTWIEFDISYHYKYQNDNSEIKYECLETPEGDMYFEKLTSAFNKINHTGISALIGPFNEAFAHGCESVRIPFLVTSMVPYHWTESPFLIRIVPGIDVYGTALNDILIYLKWRKLGLVYDHPQVPHIFSGLVDKETADIKTYNILNNSSSNNVKRILKELRDKYFGNFILMCSSKNAAIVLTQALYLNMLSRPNAWLVVNLDADKVALEQYEDSRANLTSLLIVMERNSRSCALQSNNLTNAVFYDAMNVLTKLIDLNKNSSRVQMRKNLRKIRIDGCTGLLEYTKVGLRRETFFQMNTLSTVQNRTILKFIGKQSGTWRSGKYSMKDRLLPSKSYQTMMKMSNDVYGGKTMIVTTKISALFQSGTWRSGKYSMKDRLLPSKSYQTMMKMSNDVYGGKTMIVTTKIEPPFVQWKNKTEDKNFTGNFNDQLEGFIVSILDEISKLLNFKYNISLVPDGKFGSKKSYGWTGMVNELIQKRADIALAPFQITPGRSEVVDFSKPFMTKGTSVVVRKPERSEPPFVQWKNKTEDKNFTGNFNDQLEGFIVSILDEIAKLLNFKYNISLVPDGKFGSKKSYGWTGMVNELIQKRADIALAPFQITPGRSEVVDFSKPFMTKGTSVVVRKPERSVSPFQFLLPLSKNVWICIFCSFILAALTLFSTSRMNCDRQEKRMDNVLESFWYIWGTLLRGNLQVSPRGISSRIISCVWWFFSLIVISIYTANLAAFLTISNAHIPIESASDLADQSIYKYGTVEGSQIEDFFKQTTIPYYEKMWAEMSMSGIVRRVDDGFERAMKHKYAFLWDSPTVRHRTAANCGLMEIGNPFDLKGYGIALRKNSHFTESISLALLKLDERGILYRLEGKWWRRPNCPDPRQSAKSREIEIQVASGMFIVLLAGIGLAGLIFVCEILYFKYFAKRRKKSVEEREENNVANTQNHVASTADVKEEEIRCKLARTLSIGENSIHSKWESYDQL</sequence>
<dbReference type="Gene3D" id="1.10.287.70">
    <property type="match status" value="1"/>
</dbReference>
<evidence type="ECO:0000256" key="10">
    <source>
        <dbReference type="ARBA" id="ARBA00023257"/>
    </source>
</evidence>
<dbReference type="InterPro" id="IPR001320">
    <property type="entry name" value="Iontro_rcpt_C"/>
</dbReference>
<dbReference type="SUPFAM" id="SSF53822">
    <property type="entry name" value="Periplasmic binding protein-like I"/>
    <property type="match status" value="1"/>
</dbReference>
<organism evidence="17 18">
    <name type="scientific">Mytilus coruscus</name>
    <name type="common">Sea mussel</name>
    <dbReference type="NCBI Taxonomy" id="42192"/>
    <lineage>
        <taxon>Eukaryota</taxon>
        <taxon>Metazoa</taxon>
        <taxon>Spiralia</taxon>
        <taxon>Lophotrochozoa</taxon>
        <taxon>Mollusca</taxon>
        <taxon>Bivalvia</taxon>
        <taxon>Autobranchia</taxon>
        <taxon>Pteriomorphia</taxon>
        <taxon>Mytilida</taxon>
        <taxon>Mytiloidea</taxon>
        <taxon>Mytilidae</taxon>
        <taxon>Mytilinae</taxon>
        <taxon>Mytilus</taxon>
    </lineage>
</organism>
<evidence type="ECO:0000256" key="5">
    <source>
        <dbReference type="ARBA" id="ARBA00023018"/>
    </source>
</evidence>
<feature type="transmembrane region" description="Helical" evidence="14">
    <location>
        <begin position="720"/>
        <end position="742"/>
    </location>
</feature>
<dbReference type="EMBL" id="CACVKT020002008">
    <property type="protein sequence ID" value="CAC5374410.1"/>
    <property type="molecule type" value="Genomic_DNA"/>
</dbReference>